<dbReference type="Proteomes" id="UP000252085">
    <property type="component" value="Unassembled WGS sequence"/>
</dbReference>
<comment type="caution">
    <text evidence="2">The sequence shown here is derived from an EMBL/GenBank/DDBJ whole genome shotgun (WGS) entry which is preliminary data.</text>
</comment>
<accession>A0A367R0T9</accession>
<name>A0A367R0T9_NOSPU</name>
<dbReference type="GO" id="GO:0003676">
    <property type="term" value="F:nucleic acid binding"/>
    <property type="evidence" value="ECO:0007669"/>
    <property type="project" value="InterPro"/>
</dbReference>
<feature type="domain" description="3'-5' exoribonuclease Rv2179c-like" evidence="1">
    <location>
        <begin position="2"/>
        <end position="167"/>
    </location>
</feature>
<reference evidence="2 3" key="1">
    <citation type="submission" date="2016-04" db="EMBL/GenBank/DDBJ databases">
        <authorList>
            <person name="Evans L.H."/>
            <person name="Alamgir A."/>
            <person name="Owens N."/>
            <person name="Weber N.D."/>
            <person name="Virtaneva K."/>
            <person name="Barbian K."/>
            <person name="Babar A."/>
            <person name="Rosenke K."/>
        </authorList>
    </citation>
    <scope>NUCLEOTIDE SEQUENCE [LARGE SCALE GENOMIC DNA]</scope>
    <source>
        <strain evidence="2">NIES-2108</strain>
    </source>
</reference>
<dbReference type="AlphaFoldDB" id="A0A367R0T9"/>
<dbReference type="InterPro" id="IPR012337">
    <property type="entry name" value="RNaseH-like_sf"/>
</dbReference>
<dbReference type="Gene3D" id="3.30.420.10">
    <property type="entry name" value="Ribonuclease H-like superfamily/Ribonuclease H"/>
    <property type="match status" value="1"/>
</dbReference>
<sequence>MHYWLDTEFIEDGRTIELISIGIVAEDGRELYFQNAECDFSRASNWVKANVLPHLEGDFLTCTGSDRWKTRQAIATSIVRFLSWYPKEPHFEEGWKPEFWGYYADYDWVAFCQLFGAMIDLPKGFPMYANDIKQWCKQLGDPELPKQDKGEHNALADARWNKQAWEFLRTYEEDCVITRLDISNPFG</sequence>
<proteinExistence type="predicted"/>
<evidence type="ECO:0000313" key="2">
    <source>
        <dbReference type="EMBL" id="RCJ29193.1"/>
    </source>
</evidence>
<evidence type="ECO:0000313" key="3">
    <source>
        <dbReference type="Proteomes" id="UP000252085"/>
    </source>
</evidence>
<dbReference type="InterPro" id="IPR033390">
    <property type="entry name" value="Rv2179c-like"/>
</dbReference>
<gene>
    <name evidence="2" type="ORF">A6769_35960</name>
</gene>
<dbReference type="SUPFAM" id="SSF53098">
    <property type="entry name" value="Ribonuclease H-like"/>
    <property type="match status" value="1"/>
</dbReference>
<dbReference type="EMBL" id="LXQE01000200">
    <property type="protein sequence ID" value="RCJ29193.1"/>
    <property type="molecule type" value="Genomic_DNA"/>
</dbReference>
<dbReference type="Pfam" id="PF16473">
    <property type="entry name" value="Rv2179c-like"/>
    <property type="match status" value="1"/>
</dbReference>
<dbReference type="InterPro" id="IPR036397">
    <property type="entry name" value="RNaseH_sf"/>
</dbReference>
<evidence type="ECO:0000259" key="1">
    <source>
        <dbReference type="Pfam" id="PF16473"/>
    </source>
</evidence>
<protein>
    <recommendedName>
        <fullName evidence="1">3'-5' exoribonuclease Rv2179c-like domain-containing protein</fullName>
    </recommendedName>
</protein>
<organism evidence="2 3">
    <name type="scientific">Nostoc punctiforme NIES-2108</name>
    <dbReference type="NCBI Taxonomy" id="1356359"/>
    <lineage>
        <taxon>Bacteria</taxon>
        <taxon>Bacillati</taxon>
        <taxon>Cyanobacteriota</taxon>
        <taxon>Cyanophyceae</taxon>
        <taxon>Nostocales</taxon>
        <taxon>Nostocaceae</taxon>
        <taxon>Nostoc</taxon>
    </lineage>
</organism>